<protein>
    <submittedName>
        <fullName evidence="1">Uncharacterized protein</fullName>
    </submittedName>
</protein>
<sequence length="60" mass="6882">LYPRGVPTKENAAYICRELNLENDVAYGNTKLFIKQPVSLFELEKKRTAGLQFIVVILQK</sequence>
<proteinExistence type="predicted"/>
<dbReference type="EMBL" id="CAJOBJ010146682">
    <property type="protein sequence ID" value="CAF4787172.1"/>
    <property type="molecule type" value="Genomic_DNA"/>
</dbReference>
<dbReference type="EMBL" id="CAJOBH010087169">
    <property type="protein sequence ID" value="CAF4546555.1"/>
    <property type="molecule type" value="Genomic_DNA"/>
</dbReference>
<dbReference type="Proteomes" id="UP000681720">
    <property type="component" value="Unassembled WGS sequence"/>
</dbReference>
<evidence type="ECO:0000313" key="5">
    <source>
        <dbReference type="Proteomes" id="UP000681967"/>
    </source>
</evidence>
<accession>A0A8S2Y8T2</accession>
<feature type="non-terminal residue" evidence="1">
    <location>
        <position position="1"/>
    </location>
</feature>
<evidence type="ECO:0000313" key="1">
    <source>
        <dbReference type="EMBL" id="CAF4546555.1"/>
    </source>
</evidence>
<dbReference type="EMBL" id="CAJOBH010117935">
    <property type="protein sequence ID" value="CAF4696082.1"/>
    <property type="molecule type" value="Genomic_DNA"/>
</dbReference>
<evidence type="ECO:0000313" key="4">
    <source>
        <dbReference type="EMBL" id="CAF4800067.1"/>
    </source>
</evidence>
<dbReference type="EMBL" id="CAJOBJ010149684">
    <property type="protein sequence ID" value="CAF4800067.1"/>
    <property type="molecule type" value="Genomic_DNA"/>
</dbReference>
<feature type="non-terminal residue" evidence="1">
    <location>
        <position position="60"/>
    </location>
</feature>
<reference evidence="1" key="1">
    <citation type="submission" date="2021-02" db="EMBL/GenBank/DDBJ databases">
        <authorList>
            <person name="Nowell W R."/>
        </authorList>
    </citation>
    <scope>NUCLEOTIDE SEQUENCE</scope>
</reference>
<evidence type="ECO:0000313" key="2">
    <source>
        <dbReference type="EMBL" id="CAF4696082.1"/>
    </source>
</evidence>
<organism evidence="1 5">
    <name type="scientific">Rotaria magnacalcarata</name>
    <dbReference type="NCBI Taxonomy" id="392030"/>
    <lineage>
        <taxon>Eukaryota</taxon>
        <taxon>Metazoa</taxon>
        <taxon>Spiralia</taxon>
        <taxon>Gnathifera</taxon>
        <taxon>Rotifera</taxon>
        <taxon>Eurotatoria</taxon>
        <taxon>Bdelloidea</taxon>
        <taxon>Philodinida</taxon>
        <taxon>Philodinidae</taxon>
        <taxon>Rotaria</taxon>
    </lineage>
</organism>
<dbReference type="Proteomes" id="UP000681967">
    <property type="component" value="Unassembled WGS sequence"/>
</dbReference>
<comment type="caution">
    <text evidence="1">The sequence shown here is derived from an EMBL/GenBank/DDBJ whole genome shotgun (WGS) entry which is preliminary data.</text>
</comment>
<dbReference type="AlphaFoldDB" id="A0A8S2Y8T2"/>
<evidence type="ECO:0000313" key="3">
    <source>
        <dbReference type="EMBL" id="CAF4787172.1"/>
    </source>
</evidence>
<gene>
    <name evidence="1" type="ORF">BYL167_LOCUS37926</name>
    <name evidence="2" type="ORF">BYL167_LOCUS43911</name>
    <name evidence="3" type="ORF">GIL414_LOCUS46587</name>
    <name evidence="4" type="ORF">GIL414_LOCUS47118</name>
</gene>
<name>A0A8S2Y8T2_9BILA</name>